<evidence type="ECO:0000259" key="16">
    <source>
        <dbReference type="Pfam" id="PF01726"/>
    </source>
</evidence>
<dbReference type="MEROPS" id="S24.001"/>
<dbReference type="RefSeq" id="WP_009536291.1">
    <property type="nucleotide sequence ID" value="NZ_JH414504.1"/>
</dbReference>
<dbReference type="InterPro" id="IPR050077">
    <property type="entry name" value="LexA_repressor"/>
</dbReference>
<dbReference type="Gene3D" id="2.10.109.10">
    <property type="entry name" value="Umud Fragment, subunit A"/>
    <property type="match status" value="1"/>
</dbReference>
<evidence type="ECO:0000256" key="8">
    <source>
        <dbReference type="ARBA" id="ARBA00023125"/>
    </source>
</evidence>
<evidence type="ECO:0000256" key="3">
    <source>
        <dbReference type="ARBA" id="ARBA00022705"/>
    </source>
</evidence>
<evidence type="ECO:0000256" key="7">
    <source>
        <dbReference type="ARBA" id="ARBA00023015"/>
    </source>
</evidence>
<evidence type="ECO:0000256" key="11">
    <source>
        <dbReference type="ARBA" id="ARBA00023236"/>
    </source>
</evidence>
<dbReference type="HAMAP" id="MF_00015">
    <property type="entry name" value="LexA"/>
    <property type="match status" value="1"/>
</dbReference>
<keyword evidence="4 12" id="KW-0227">DNA damage</keyword>
<dbReference type="SUPFAM" id="SSF51306">
    <property type="entry name" value="LexA/Signal peptidase"/>
    <property type="match status" value="1"/>
</dbReference>
<dbReference type="InterPro" id="IPR036390">
    <property type="entry name" value="WH_DNA-bd_sf"/>
</dbReference>
<dbReference type="PRINTS" id="PR00726">
    <property type="entry name" value="LEXASERPTASE"/>
</dbReference>
<organism evidence="17 18">
    <name type="scientific">Oribacterium asaccharolyticum ACB7</name>
    <dbReference type="NCBI Taxonomy" id="796944"/>
    <lineage>
        <taxon>Bacteria</taxon>
        <taxon>Bacillati</taxon>
        <taxon>Bacillota</taxon>
        <taxon>Clostridia</taxon>
        <taxon>Lachnospirales</taxon>
        <taxon>Lachnospiraceae</taxon>
        <taxon>Oribacterium</taxon>
    </lineage>
</organism>
<feature type="active site" description="For autocatalytic cleavage activity" evidence="12">
    <location>
        <position position="175"/>
    </location>
</feature>
<dbReference type="InterPro" id="IPR015927">
    <property type="entry name" value="Peptidase_S24_S26A/B/C"/>
</dbReference>
<feature type="site" description="Cleavage; by autolysis" evidence="12">
    <location>
        <begin position="140"/>
        <end position="141"/>
    </location>
</feature>
<evidence type="ECO:0000256" key="6">
    <source>
        <dbReference type="ARBA" id="ARBA00022813"/>
    </source>
</evidence>
<dbReference type="FunFam" id="2.10.109.10:FF:000001">
    <property type="entry name" value="LexA repressor"/>
    <property type="match status" value="1"/>
</dbReference>
<dbReference type="NCBIfam" id="TIGR00498">
    <property type="entry name" value="lexA"/>
    <property type="match status" value="1"/>
</dbReference>
<dbReference type="GO" id="GO:0003677">
    <property type="term" value="F:DNA binding"/>
    <property type="evidence" value="ECO:0007669"/>
    <property type="project" value="UniProtKB-UniRule"/>
</dbReference>
<evidence type="ECO:0000256" key="2">
    <source>
        <dbReference type="ARBA" id="ARBA00022491"/>
    </source>
</evidence>
<dbReference type="GO" id="GO:0006281">
    <property type="term" value="P:DNA repair"/>
    <property type="evidence" value="ECO:0007669"/>
    <property type="project" value="UniProtKB-UniRule"/>
</dbReference>
<dbReference type="Pfam" id="PF00717">
    <property type="entry name" value="Peptidase_S24"/>
    <property type="match status" value="1"/>
</dbReference>
<dbReference type="PANTHER" id="PTHR33516:SF2">
    <property type="entry name" value="LEXA REPRESSOR-RELATED"/>
    <property type="match status" value="1"/>
</dbReference>
<dbReference type="GO" id="GO:0004252">
    <property type="term" value="F:serine-type endopeptidase activity"/>
    <property type="evidence" value="ECO:0007669"/>
    <property type="project" value="UniProtKB-UniRule"/>
</dbReference>
<comment type="subunit">
    <text evidence="12">Homodimer.</text>
</comment>
<keyword evidence="8 12" id="KW-0238">DNA-binding</keyword>
<dbReference type="CDD" id="cd06529">
    <property type="entry name" value="S24_LexA-like"/>
    <property type="match status" value="1"/>
</dbReference>
<keyword evidence="10 12" id="KW-0234">DNA repair</keyword>
<comment type="similarity">
    <text evidence="1 12 13">Belongs to the peptidase S24 family.</text>
</comment>
<name>G9WUQ3_9FIRM</name>
<keyword evidence="7 12" id="KW-0805">Transcription regulation</keyword>
<keyword evidence="3 12" id="KW-0235">DNA replication</keyword>
<accession>G9WUQ3</accession>
<evidence type="ECO:0000256" key="1">
    <source>
        <dbReference type="ARBA" id="ARBA00007484"/>
    </source>
</evidence>
<dbReference type="InterPro" id="IPR039418">
    <property type="entry name" value="LexA-like"/>
</dbReference>
<feature type="domain" description="LexA repressor DNA-binding" evidence="16">
    <location>
        <begin position="12"/>
        <end position="74"/>
    </location>
</feature>
<feature type="region of interest" description="Disordered" evidence="14">
    <location>
        <begin position="86"/>
        <end position="121"/>
    </location>
</feature>
<dbReference type="GO" id="GO:0006508">
    <property type="term" value="P:proteolysis"/>
    <property type="evidence" value="ECO:0007669"/>
    <property type="project" value="InterPro"/>
</dbReference>
<sequence length="252" mass="27848">MGRPKKVYSIDNLTEKQKEIYEYIKDCVQKRNYPPSVRDICAKVGLKSTSSVFTYLNDLEKLGLIRKDPAHPRAIEILNREGLSLERKQNEEQNNDSGTVDSSIEKDSSTEKTTSDEETVSTEAYGEEMAALPIVGTVAAGTPIFAEENITGNIPFPVNLLPNQESFILKVKGDSMINIGIFHGDYLIVAKQNTCAQGEVVVALVDDSATVKRFYKENGHIRLQPENDAMDPIIVEDCTILGKAVGLIRLGL</sequence>
<evidence type="ECO:0000256" key="5">
    <source>
        <dbReference type="ARBA" id="ARBA00022801"/>
    </source>
</evidence>
<reference evidence="17 18" key="1">
    <citation type="submission" date="2011-08" db="EMBL/GenBank/DDBJ databases">
        <title>The Genome Sequence of Oribacterium sp. ACB7.</title>
        <authorList>
            <consortium name="The Broad Institute Genome Sequencing Platform"/>
            <person name="Earl A."/>
            <person name="Ward D."/>
            <person name="Feldgarden M."/>
            <person name="Gevers D."/>
            <person name="Sizova M."/>
            <person name="Hazen A."/>
            <person name="Epstein S."/>
            <person name="Young S.K."/>
            <person name="Zeng Q."/>
            <person name="Gargeya S."/>
            <person name="Fitzgerald M."/>
            <person name="Haas B."/>
            <person name="Abouelleil A."/>
            <person name="Alvarado L."/>
            <person name="Arachchi H.M."/>
            <person name="Berlin A."/>
            <person name="Brown A."/>
            <person name="Chapman S.B."/>
            <person name="Chen Z."/>
            <person name="Dunbar C."/>
            <person name="Freedman E."/>
            <person name="Gearin G."/>
            <person name="Gellesch M."/>
            <person name="Goldberg J."/>
            <person name="Griggs A."/>
            <person name="Gujja S."/>
            <person name="Heiman D."/>
            <person name="Howarth C."/>
            <person name="Larson L."/>
            <person name="Lui A."/>
            <person name="MacDonald P.J.P."/>
            <person name="Montmayeur A."/>
            <person name="Murphy C."/>
            <person name="Neiman D."/>
            <person name="Pearson M."/>
            <person name="Priest M."/>
            <person name="Roberts A."/>
            <person name="Saif S."/>
            <person name="Shea T."/>
            <person name="Shenoy N."/>
            <person name="Sisk P."/>
            <person name="Stolte C."/>
            <person name="Sykes S."/>
            <person name="Wortman J."/>
            <person name="Nusbaum C."/>
            <person name="Birren B."/>
        </authorList>
    </citation>
    <scope>NUCLEOTIDE SEQUENCE [LARGE SCALE GENOMIC DNA]</scope>
    <source>
        <strain evidence="17 18">ACB7</strain>
    </source>
</reference>
<comment type="catalytic activity">
    <reaction evidence="12">
        <text>Hydrolysis of Ala-|-Gly bond in repressor LexA.</text>
        <dbReference type="EC" id="3.4.21.88"/>
    </reaction>
</comment>
<dbReference type="Proteomes" id="UP000003527">
    <property type="component" value="Unassembled WGS sequence"/>
</dbReference>
<dbReference type="InterPro" id="IPR006197">
    <property type="entry name" value="Peptidase_S24_LexA"/>
</dbReference>
<comment type="caution">
    <text evidence="17">The sequence shown here is derived from an EMBL/GenBank/DDBJ whole genome shotgun (WGS) entry which is preliminary data.</text>
</comment>
<evidence type="ECO:0000256" key="9">
    <source>
        <dbReference type="ARBA" id="ARBA00023163"/>
    </source>
</evidence>
<protein>
    <recommendedName>
        <fullName evidence="12">LexA repressor</fullName>
        <ecNumber evidence="12">3.4.21.88</ecNumber>
    </recommendedName>
</protein>
<keyword evidence="2 12" id="KW-0678">Repressor</keyword>
<dbReference type="GO" id="GO:0006260">
    <property type="term" value="P:DNA replication"/>
    <property type="evidence" value="ECO:0007669"/>
    <property type="project" value="UniProtKB-UniRule"/>
</dbReference>
<dbReference type="InterPro" id="IPR036388">
    <property type="entry name" value="WH-like_DNA-bd_sf"/>
</dbReference>
<evidence type="ECO:0000256" key="4">
    <source>
        <dbReference type="ARBA" id="ARBA00022763"/>
    </source>
</evidence>
<evidence type="ECO:0000256" key="12">
    <source>
        <dbReference type="HAMAP-Rule" id="MF_00015"/>
    </source>
</evidence>
<evidence type="ECO:0000313" key="17">
    <source>
        <dbReference type="EMBL" id="EHL12071.1"/>
    </source>
</evidence>
<keyword evidence="11 12" id="KW-0742">SOS response</keyword>
<dbReference type="PANTHER" id="PTHR33516">
    <property type="entry name" value="LEXA REPRESSOR"/>
    <property type="match status" value="1"/>
</dbReference>
<keyword evidence="9 12" id="KW-0804">Transcription</keyword>
<dbReference type="GO" id="GO:0045892">
    <property type="term" value="P:negative regulation of DNA-templated transcription"/>
    <property type="evidence" value="ECO:0007669"/>
    <property type="project" value="UniProtKB-UniRule"/>
</dbReference>
<feature type="compositionally biased region" description="Basic and acidic residues" evidence="14">
    <location>
        <begin position="103"/>
        <end position="115"/>
    </location>
</feature>
<dbReference type="SUPFAM" id="SSF46785">
    <property type="entry name" value="Winged helix' DNA-binding domain"/>
    <property type="match status" value="1"/>
</dbReference>
<keyword evidence="5 12" id="KW-0378">Hydrolase</keyword>
<feature type="active site" description="For autocatalytic cleavage activity" evidence="12">
    <location>
        <position position="212"/>
    </location>
</feature>
<evidence type="ECO:0000259" key="15">
    <source>
        <dbReference type="Pfam" id="PF00717"/>
    </source>
</evidence>
<evidence type="ECO:0000256" key="13">
    <source>
        <dbReference type="RuleBase" id="RU003991"/>
    </source>
</evidence>
<dbReference type="Pfam" id="PF01726">
    <property type="entry name" value="LexA_DNA_bind"/>
    <property type="match status" value="1"/>
</dbReference>
<evidence type="ECO:0000313" key="18">
    <source>
        <dbReference type="Proteomes" id="UP000003527"/>
    </source>
</evidence>
<evidence type="ECO:0000256" key="10">
    <source>
        <dbReference type="ARBA" id="ARBA00023204"/>
    </source>
</evidence>
<dbReference type="Gene3D" id="1.10.10.10">
    <property type="entry name" value="Winged helix-like DNA-binding domain superfamily/Winged helix DNA-binding domain"/>
    <property type="match status" value="1"/>
</dbReference>
<dbReference type="PATRIC" id="fig|796944.3.peg.1088"/>
<dbReference type="InterPro" id="IPR036286">
    <property type="entry name" value="LexA/Signal_pep-like_sf"/>
</dbReference>
<evidence type="ECO:0000256" key="14">
    <source>
        <dbReference type="SAM" id="MobiDB-lite"/>
    </source>
</evidence>
<dbReference type="InterPro" id="IPR006200">
    <property type="entry name" value="LexA"/>
</dbReference>
<dbReference type="HOGENOM" id="CLU_066192_45_1_9"/>
<feature type="DNA-binding region" description="H-T-H motif" evidence="12">
    <location>
        <begin position="37"/>
        <end position="57"/>
    </location>
</feature>
<gene>
    <name evidence="12" type="primary">lexA</name>
    <name evidence="17" type="ORF">HMPREF9624_00378</name>
</gene>
<dbReference type="AlphaFoldDB" id="G9WUQ3"/>
<keyword evidence="6 12" id="KW-0068">Autocatalytic cleavage</keyword>
<proteinExistence type="inferred from homology"/>
<dbReference type="EC" id="3.4.21.88" evidence="12"/>
<comment type="function">
    <text evidence="12">Represses a number of genes involved in the response to DNA damage (SOS response), including recA and lexA. In the presence of single-stranded DNA, RecA interacts with LexA causing an autocatalytic cleavage which disrupts the DNA-binding part of LexA, leading to derepression of the SOS regulon and eventually DNA repair.</text>
</comment>
<dbReference type="EMBL" id="AFZD01000016">
    <property type="protein sequence ID" value="EHL12071.1"/>
    <property type="molecule type" value="Genomic_DNA"/>
</dbReference>
<dbReference type="GO" id="GO:0009432">
    <property type="term" value="P:SOS response"/>
    <property type="evidence" value="ECO:0007669"/>
    <property type="project" value="UniProtKB-UniRule"/>
</dbReference>
<dbReference type="InterPro" id="IPR006199">
    <property type="entry name" value="LexA_DNA-bd_dom"/>
</dbReference>
<keyword evidence="18" id="KW-1185">Reference proteome</keyword>
<feature type="domain" description="Peptidase S24/S26A/S26B/S26C" evidence="15">
    <location>
        <begin position="133"/>
        <end position="245"/>
    </location>
</feature>